<protein>
    <submittedName>
        <fullName evidence="1">Uncharacterized protein</fullName>
    </submittedName>
</protein>
<sequence length="117" mass="13629">MNIQGKTYEELKEEVLETIKGKSSDEIMDILKNKFNLNLDISSFLDNRPCKAWYAQVFTYCSTSELENELNFFLFLINLFSQIFGFCFNQENTVFLGCVCPCGHKQIVLYYTIGFND</sequence>
<reference evidence="1" key="1">
    <citation type="journal article" date="2022" name="Cell Host Microbe">
        <title>Colonization of the live biotherapeutic product VE303 and modulation of the microbiota and metabolites in healthy volunteers.</title>
        <authorList>
            <person name="Dsouza M."/>
            <person name="Menon R."/>
            <person name="Crossette E."/>
            <person name="Bhattarai S.K."/>
            <person name="Schneider J."/>
            <person name="Kim Y.G."/>
            <person name="Reddy S."/>
            <person name="Caballero S."/>
            <person name="Felix C."/>
            <person name="Cornacchione L."/>
            <person name="Hendrickson J."/>
            <person name="Watson A.R."/>
            <person name="Minot S.S."/>
            <person name="Greenfield N."/>
            <person name="Schopf L."/>
            <person name="Szabady R."/>
            <person name="Patarroyo J."/>
            <person name="Smith W."/>
            <person name="Harrison P."/>
            <person name="Kuijper E.J."/>
            <person name="Kelly C.P."/>
            <person name="Olle B."/>
            <person name="Bobilev D."/>
            <person name="Silber J.L."/>
            <person name="Bucci V."/>
            <person name="Roberts B."/>
            <person name="Faith J."/>
            <person name="Norman J.M."/>
        </authorList>
    </citation>
    <scope>NUCLEOTIDE SEQUENCE</scope>
    <source>
        <strain evidence="1">VE303-04</strain>
    </source>
</reference>
<evidence type="ECO:0000313" key="2">
    <source>
        <dbReference type="Proteomes" id="UP001203136"/>
    </source>
</evidence>
<organism evidence="1 2">
    <name type="scientific">Clostridium symbiosum</name>
    <name type="common">Bacteroides symbiosus</name>
    <dbReference type="NCBI Taxonomy" id="1512"/>
    <lineage>
        <taxon>Bacteria</taxon>
        <taxon>Bacillati</taxon>
        <taxon>Bacillota</taxon>
        <taxon>Clostridia</taxon>
        <taxon>Lachnospirales</taxon>
        <taxon>Lachnospiraceae</taxon>
        <taxon>Otoolea</taxon>
    </lineage>
</organism>
<comment type="caution">
    <text evidence="1">The sequence shown here is derived from an EMBL/GenBank/DDBJ whole genome shotgun (WGS) entry which is preliminary data.</text>
</comment>
<proteinExistence type="predicted"/>
<gene>
    <name evidence="1" type="ORF">K5I21_15665</name>
</gene>
<dbReference type="Proteomes" id="UP001203136">
    <property type="component" value="Unassembled WGS sequence"/>
</dbReference>
<dbReference type="EMBL" id="JAINVB010000001">
    <property type="protein sequence ID" value="MCK0087286.1"/>
    <property type="molecule type" value="Genomic_DNA"/>
</dbReference>
<dbReference type="RefSeq" id="WP_021643639.1">
    <property type="nucleotide sequence ID" value="NZ_CABHNX010000222.1"/>
</dbReference>
<accession>A0AAW5F603</accession>
<evidence type="ECO:0000313" key="1">
    <source>
        <dbReference type="EMBL" id="MCK0087286.1"/>
    </source>
</evidence>
<name>A0AAW5F603_CLOSY</name>
<dbReference type="AlphaFoldDB" id="A0AAW5F603"/>